<evidence type="ECO:0000313" key="4">
    <source>
        <dbReference type="Proteomes" id="UP000719766"/>
    </source>
</evidence>
<gene>
    <name evidence="3" type="ORF">HD556DRAFT_1247385</name>
    <name evidence="2" type="ORF">HD556DRAFT_1248859</name>
    <name evidence="1" type="ORF">HD556DRAFT_1251532</name>
</gene>
<dbReference type="AlphaFoldDB" id="A0A9P7AEX0"/>
<organism evidence="3 4">
    <name type="scientific">Suillus plorans</name>
    <dbReference type="NCBI Taxonomy" id="116603"/>
    <lineage>
        <taxon>Eukaryota</taxon>
        <taxon>Fungi</taxon>
        <taxon>Dikarya</taxon>
        <taxon>Basidiomycota</taxon>
        <taxon>Agaricomycotina</taxon>
        <taxon>Agaricomycetes</taxon>
        <taxon>Agaricomycetidae</taxon>
        <taxon>Boletales</taxon>
        <taxon>Suillineae</taxon>
        <taxon>Suillaceae</taxon>
        <taxon>Suillus</taxon>
    </lineage>
</organism>
<reference evidence="3" key="1">
    <citation type="journal article" date="2020" name="New Phytol.">
        <title>Comparative genomics reveals dynamic genome evolution in host specialist ectomycorrhizal fungi.</title>
        <authorList>
            <person name="Lofgren L.A."/>
            <person name="Nguyen N.H."/>
            <person name="Vilgalys R."/>
            <person name="Ruytinx J."/>
            <person name="Liao H.L."/>
            <person name="Branco S."/>
            <person name="Kuo A."/>
            <person name="LaButti K."/>
            <person name="Lipzen A."/>
            <person name="Andreopoulos W."/>
            <person name="Pangilinan J."/>
            <person name="Riley R."/>
            <person name="Hundley H."/>
            <person name="Na H."/>
            <person name="Barry K."/>
            <person name="Grigoriev I.V."/>
            <person name="Stajich J.E."/>
            <person name="Kennedy P.G."/>
        </authorList>
    </citation>
    <scope>NUCLEOTIDE SEQUENCE</scope>
    <source>
        <strain evidence="3">S12</strain>
    </source>
</reference>
<feature type="non-terminal residue" evidence="3">
    <location>
        <position position="1"/>
    </location>
</feature>
<dbReference type="RefSeq" id="XP_041154418.1">
    <property type="nucleotide sequence ID" value="XM_041298697.1"/>
</dbReference>
<evidence type="ECO:0000313" key="3">
    <source>
        <dbReference type="EMBL" id="KAG1787034.1"/>
    </source>
</evidence>
<dbReference type="GeneID" id="64592461"/>
<name>A0A9P7AEX0_9AGAM</name>
<dbReference type="EMBL" id="JABBWE010000085">
    <property type="protein sequence ID" value="KAG1787034.1"/>
    <property type="molecule type" value="Genomic_DNA"/>
</dbReference>
<protein>
    <submittedName>
        <fullName evidence="3">Uncharacterized protein</fullName>
    </submittedName>
</protein>
<evidence type="ECO:0000313" key="1">
    <source>
        <dbReference type="EMBL" id="KAG1784293.1"/>
    </source>
</evidence>
<evidence type="ECO:0000313" key="2">
    <source>
        <dbReference type="EMBL" id="KAG1786048.1"/>
    </source>
</evidence>
<dbReference type="Proteomes" id="UP000719766">
    <property type="component" value="Unassembled WGS sequence"/>
</dbReference>
<keyword evidence="4" id="KW-1185">Reference proteome</keyword>
<accession>A0A9P7AEX0</accession>
<dbReference type="OrthoDB" id="2682915at2759"/>
<dbReference type="EMBL" id="JABBWE010000099">
    <property type="protein sequence ID" value="KAG1786048.1"/>
    <property type="molecule type" value="Genomic_DNA"/>
</dbReference>
<dbReference type="EMBL" id="JABBWE010000172">
    <property type="protein sequence ID" value="KAG1784293.1"/>
    <property type="molecule type" value="Genomic_DNA"/>
</dbReference>
<proteinExistence type="predicted"/>
<comment type="caution">
    <text evidence="3">The sequence shown here is derived from an EMBL/GenBank/DDBJ whole genome shotgun (WGS) entry which is preliminary data.</text>
</comment>
<sequence length="57" mass="6646">HYLFDCPQYRCKRHIFASTVRQNATSITHILTSKKVTPHLNHFVNSTGRFKPTFGEL</sequence>